<reference evidence="2" key="1">
    <citation type="submission" date="2016-10" db="EMBL/GenBank/DDBJ databases">
        <authorList>
            <person name="Varghese N."/>
            <person name="Submissions S."/>
        </authorList>
    </citation>
    <scope>NUCLEOTIDE SEQUENCE [LARGE SCALE GENOMIC DNA]</scope>
    <source>
        <strain evidence="2">DSM 19891</strain>
    </source>
</reference>
<dbReference type="EMBL" id="FOYX01000002">
    <property type="protein sequence ID" value="SFR75625.1"/>
    <property type="molecule type" value="Genomic_DNA"/>
</dbReference>
<proteinExistence type="predicted"/>
<name>A0A1I6J9G1_9FLAO</name>
<evidence type="ECO:0000313" key="1">
    <source>
        <dbReference type="EMBL" id="SFR75625.1"/>
    </source>
</evidence>
<keyword evidence="2" id="KW-1185">Reference proteome</keyword>
<organism evidence="1 2">
    <name type="scientific">Maribacter stanieri</name>
    <dbReference type="NCBI Taxonomy" id="440514"/>
    <lineage>
        <taxon>Bacteria</taxon>
        <taxon>Pseudomonadati</taxon>
        <taxon>Bacteroidota</taxon>
        <taxon>Flavobacteriia</taxon>
        <taxon>Flavobacteriales</taxon>
        <taxon>Flavobacteriaceae</taxon>
        <taxon>Maribacter</taxon>
    </lineage>
</organism>
<accession>A0A1I6J9G1</accession>
<dbReference type="AlphaFoldDB" id="A0A1I6J9G1"/>
<sequence>MINYLKNIFSFNSSKPLTGVSVSKNAFSLKRLLCGIGKSEVRENEIEITDYPFEPSIVYPTGIILASDIDAMSIEFGVCKIYVKNDIVFITSEKKEVLKQFSEVHNIEIIPHSWNWDWLLEPYLDTEFTKENEERCLVQLINNDFTKEEVNAIRKEIEKQMYAYNFDTMLWDWCSLSLSEVLSAMRAKYNKEDFRKFYKRALEIEKRIKQ</sequence>
<dbReference type="RefSeq" id="WP_091903276.1">
    <property type="nucleotide sequence ID" value="NZ_FOYX01000002.1"/>
</dbReference>
<evidence type="ECO:0000313" key="2">
    <source>
        <dbReference type="Proteomes" id="UP000199462"/>
    </source>
</evidence>
<dbReference type="STRING" id="440514.SAMN04488010_2482"/>
<protein>
    <submittedName>
        <fullName evidence="1">Uncharacterized protein</fullName>
    </submittedName>
</protein>
<dbReference type="Proteomes" id="UP000199462">
    <property type="component" value="Unassembled WGS sequence"/>
</dbReference>
<gene>
    <name evidence="1" type="ORF">SAMN04488010_2482</name>
</gene>